<dbReference type="FunCoup" id="A9V9G6">
    <property type="interactions" value="538"/>
</dbReference>
<dbReference type="STRING" id="81824.A9V9G6"/>
<feature type="compositionally biased region" description="Basic and acidic residues" evidence="5">
    <location>
        <begin position="1050"/>
        <end position="1071"/>
    </location>
</feature>
<protein>
    <recommendedName>
        <fullName evidence="3">phosphoinositide 5-phosphatase</fullName>
        <ecNumber evidence="3">3.1.3.36</ecNumber>
    </recommendedName>
</protein>
<dbReference type="InterPro" id="IPR036691">
    <property type="entry name" value="Endo/exonu/phosph_ase_sf"/>
</dbReference>
<evidence type="ECO:0000256" key="4">
    <source>
        <dbReference type="ARBA" id="ARBA00022801"/>
    </source>
</evidence>
<proteinExistence type="inferred from homology"/>
<comment type="similarity">
    <text evidence="1">Belongs to the synaptojanin family.</text>
</comment>
<dbReference type="InParanoid" id="A9V9G6"/>
<dbReference type="GO" id="GO:0052658">
    <property type="term" value="F:inositol-1,4,5-trisphosphate 5-phosphatase activity"/>
    <property type="evidence" value="ECO:0000318"/>
    <property type="project" value="GO_Central"/>
</dbReference>
<dbReference type="InterPro" id="IPR046985">
    <property type="entry name" value="IP5"/>
</dbReference>
<dbReference type="EC" id="3.1.3.36" evidence="3"/>
<dbReference type="GeneID" id="5894602"/>
<evidence type="ECO:0000259" key="6">
    <source>
        <dbReference type="PROSITE" id="PS50275"/>
    </source>
</evidence>
<dbReference type="Gene3D" id="3.60.10.10">
    <property type="entry name" value="Endonuclease/exonuclease/phosphatase"/>
    <property type="match status" value="1"/>
</dbReference>
<evidence type="ECO:0000256" key="5">
    <source>
        <dbReference type="SAM" id="MobiDB-lite"/>
    </source>
</evidence>
<feature type="compositionally biased region" description="Low complexity" evidence="5">
    <location>
        <begin position="1004"/>
        <end position="1037"/>
    </location>
</feature>
<feature type="domain" description="SAC" evidence="6">
    <location>
        <begin position="125"/>
        <end position="462"/>
    </location>
</feature>
<dbReference type="GO" id="GO:0046856">
    <property type="term" value="P:phosphatidylinositol dephosphorylation"/>
    <property type="evidence" value="ECO:0007669"/>
    <property type="project" value="InterPro"/>
</dbReference>
<dbReference type="SUPFAM" id="SSF56219">
    <property type="entry name" value="DNase I-like"/>
    <property type="match status" value="1"/>
</dbReference>
<dbReference type="KEGG" id="mbr:MONBRDRAFT_28797"/>
<dbReference type="EMBL" id="CH991570">
    <property type="protein sequence ID" value="EDQ85859.1"/>
    <property type="molecule type" value="Genomic_DNA"/>
</dbReference>
<evidence type="ECO:0000256" key="3">
    <source>
        <dbReference type="ARBA" id="ARBA00013044"/>
    </source>
</evidence>
<dbReference type="Pfam" id="PF02383">
    <property type="entry name" value="Syja_N"/>
    <property type="match status" value="1"/>
</dbReference>
<dbReference type="Pfam" id="PF22669">
    <property type="entry name" value="Exo_endo_phos2"/>
    <property type="match status" value="1"/>
</dbReference>
<dbReference type="PROSITE" id="PS50275">
    <property type="entry name" value="SAC"/>
    <property type="match status" value="1"/>
</dbReference>
<dbReference type="InterPro" id="IPR002013">
    <property type="entry name" value="SAC_dom"/>
</dbReference>
<organism evidence="7 8">
    <name type="scientific">Monosiga brevicollis</name>
    <name type="common">Choanoflagellate</name>
    <dbReference type="NCBI Taxonomy" id="81824"/>
    <lineage>
        <taxon>Eukaryota</taxon>
        <taxon>Choanoflagellata</taxon>
        <taxon>Craspedida</taxon>
        <taxon>Salpingoecidae</taxon>
        <taxon>Monosiga</taxon>
    </lineage>
</organism>
<gene>
    <name evidence="7" type="ORF">MONBRDRAFT_28797</name>
</gene>
<feature type="compositionally biased region" description="Pro residues" evidence="5">
    <location>
        <begin position="1038"/>
        <end position="1047"/>
    </location>
</feature>
<accession>A9V9G6</accession>
<reference evidence="7 8" key="1">
    <citation type="journal article" date="2008" name="Nature">
        <title>The genome of the choanoflagellate Monosiga brevicollis and the origin of metazoans.</title>
        <authorList>
            <consortium name="JGI Sequencing"/>
            <person name="King N."/>
            <person name="Westbrook M.J."/>
            <person name="Young S.L."/>
            <person name="Kuo A."/>
            <person name="Abedin M."/>
            <person name="Chapman J."/>
            <person name="Fairclough S."/>
            <person name="Hellsten U."/>
            <person name="Isogai Y."/>
            <person name="Letunic I."/>
            <person name="Marr M."/>
            <person name="Pincus D."/>
            <person name="Putnam N."/>
            <person name="Rokas A."/>
            <person name="Wright K.J."/>
            <person name="Zuzow R."/>
            <person name="Dirks W."/>
            <person name="Good M."/>
            <person name="Goodstein D."/>
            <person name="Lemons D."/>
            <person name="Li W."/>
            <person name="Lyons J.B."/>
            <person name="Morris A."/>
            <person name="Nichols S."/>
            <person name="Richter D.J."/>
            <person name="Salamov A."/>
            <person name="Bork P."/>
            <person name="Lim W.A."/>
            <person name="Manning G."/>
            <person name="Miller W.T."/>
            <person name="McGinnis W."/>
            <person name="Shapiro H."/>
            <person name="Tjian R."/>
            <person name="Grigoriev I.V."/>
            <person name="Rokhsar D."/>
        </authorList>
    </citation>
    <scope>NUCLEOTIDE SEQUENCE [LARGE SCALE GENOMIC DNA]</scope>
    <source>
        <strain evidence="8">MX1 / ATCC 50154</strain>
    </source>
</reference>
<sequence length="1131" mass="125595">MGFTRNFRVLEHQRDGSIFLLNRTTGLALWFRNDGKFEALTAPEYELHGQELTKRYDVYGAIGVLELPTEKGSDVTAPVLLVVMDCKSNGRLPGCQVYHISRIDLVYLASAAHDERPHDYYCTYLKQLFATGSFYFSAREESLAPGANFTASARLTVHLPSACQRASRSPGERDSSYFWTRVPWTWVSRHGIASQDWLLPVIRGSVQIRTVYAGSEQICCLLVSRLSNARSGMRFNTRGVDDEGNAANFVETEQVIFAGKHILSFVIARGSVPIFWSQPGLNVGQHKVQLTREFAATQPAFQRHFDQLAAAYGHTVIVSLLGLKGGEYTLESQFEKHASTYDPDMPFVHFDVHAKCRGNKKAVKMLPLVKQLRTWLTSDSFFSLTGKRVNHEQLGIIRVNCLDCLDRTNLCQSVVGLAVLEDMLGTLKSELDLRESKLLEFRRVFALMWSVNGDNVSRCVTGTGAISGGVKTSKLKDMQRSVVRTFKNNFMDSRRQAAIDLLLGTYRDGQADELVIPNVLMRQRLDEAMRLRINDYSDVMPINGLCIDEWLIRPRSRLSEDQGNELGIYAIGFQEMVDLNASNMIKTAQTNRLEWANEICTILGDDYALLTSVQLVGICLFVLVRTDLVDVVRDVCTCTVKTGAGGKVGNKGAVAVRLRLYNTPICFICSHLTAGKSHVAERNQDYHDIYRRIDFGKGRVLDSHSAVFWFGDFNYRIDLENLECRQACADKDLATLKEHDQLTRERARLAVFDSFNEPPIHFLPTYKYDFDSDVYDTSEKQRVPSWTDRAQQIDMSKELRVREEILIELRKELATLAVECQQGNLPAVVVQRAMEQFGAVVIVDQLPSGYLTLVTFAAIESAEKALRSVDPTIEGLPVSLRLLDGSDAGSWASFDTSVAESFDLSDADVDDSGISTADDHEARATLAYLDQLSSGDLDSALAEDDKESLYSSTTSGSSRVMGRQRTGPVVTKARSESRPPVPQHKPPRPLSRKSSDKPPLPARPGTSSPATLSTASTTGAGSSVASTTASSVSSSVSGPPPPRPMPPRATESKPPRPEPPRPEPPRPDPPRAKPPSLRSSLVESELKSAANAIAPPRRPSPPRPIHKTWAKPRHIIVYCVCVRVRACVQWM</sequence>
<dbReference type="PANTHER" id="PTHR11200:SF257">
    <property type="entry name" value="PHOSPHOINOSITIDE 5-PHOSPHATASE"/>
    <property type="match status" value="1"/>
</dbReference>
<keyword evidence="4" id="KW-0378">Hydrolase</keyword>
<dbReference type="GO" id="GO:0004439">
    <property type="term" value="F:phosphatidylinositol-4,5-bisphosphate 5-phosphatase activity"/>
    <property type="evidence" value="ECO:0000318"/>
    <property type="project" value="GO_Central"/>
</dbReference>
<comment type="similarity">
    <text evidence="2">In the central section; belongs to the inositol 1,4,5-trisphosphate 5-phosphatase family.</text>
</comment>
<dbReference type="AlphaFoldDB" id="A9V9G6"/>
<dbReference type="InterPro" id="IPR000300">
    <property type="entry name" value="IPPc"/>
</dbReference>
<dbReference type="GO" id="GO:0005737">
    <property type="term" value="C:cytoplasm"/>
    <property type="evidence" value="ECO:0000318"/>
    <property type="project" value="GO_Central"/>
</dbReference>
<dbReference type="SMART" id="SM00128">
    <property type="entry name" value="IPPc"/>
    <property type="match status" value="1"/>
</dbReference>
<feature type="compositionally biased region" description="Low complexity" evidence="5">
    <location>
        <begin position="949"/>
        <end position="958"/>
    </location>
</feature>
<evidence type="ECO:0000313" key="8">
    <source>
        <dbReference type="Proteomes" id="UP000001357"/>
    </source>
</evidence>
<evidence type="ECO:0000313" key="7">
    <source>
        <dbReference type="EMBL" id="EDQ85859.1"/>
    </source>
</evidence>
<dbReference type="GO" id="GO:0016020">
    <property type="term" value="C:membrane"/>
    <property type="evidence" value="ECO:0000318"/>
    <property type="project" value="GO_Central"/>
</dbReference>
<dbReference type="RefSeq" id="XP_001749338.1">
    <property type="nucleotide sequence ID" value="XM_001749286.1"/>
</dbReference>
<evidence type="ECO:0000256" key="1">
    <source>
        <dbReference type="ARBA" id="ARBA00008943"/>
    </source>
</evidence>
<dbReference type="OMA" id="EWANEIC"/>
<name>A9V9G6_MONBE</name>
<dbReference type="eggNOG" id="KOG0566">
    <property type="taxonomic scope" value="Eukaryota"/>
</dbReference>
<evidence type="ECO:0000256" key="2">
    <source>
        <dbReference type="ARBA" id="ARBA00009678"/>
    </source>
</evidence>
<dbReference type="PANTHER" id="PTHR11200">
    <property type="entry name" value="INOSITOL 5-PHOSPHATASE"/>
    <property type="match status" value="1"/>
</dbReference>
<feature type="region of interest" description="Disordered" evidence="5">
    <location>
        <begin position="943"/>
        <end position="1105"/>
    </location>
</feature>
<keyword evidence="8" id="KW-1185">Reference proteome</keyword>
<dbReference type="Proteomes" id="UP000001357">
    <property type="component" value="Unassembled WGS sequence"/>
</dbReference>